<reference evidence="2 3" key="1">
    <citation type="journal article" date="2012" name="BMC Genomics">
        <title>Comparative genomics of the classical Bordetella subspecies: the evolution and exchange of virulence-associated diversity amongst closely related pathogens.</title>
        <authorList>
            <person name="Park J."/>
            <person name="Zhang Y."/>
            <person name="Buboltz A.M."/>
            <person name="Zhang X."/>
            <person name="Schuster S.C."/>
            <person name="Ahuja U."/>
            <person name="Liu M."/>
            <person name="Miller J.F."/>
            <person name="Sebaihia M."/>
            <person name="Bentley S.D."/>
            <person name="Parkhill J."/>
            <person name="Harvill E.T."/>
        </authorList>
    </citation>
    <scope>NUCLEOTIDE SEQUENCE [LARGE SCALE GENOMIC DNA]</scope>
    <source>
        <strain evidence="3">ATCC 9797 / DSM 5571 / CCUG 30873 / LMG 14455 / NCTC 10739 / 18323</strain>
    </source>
</reference>
<dbReference type="PANTHER" id="PTHR21180:SF32">
    <property type="entry name" value="ENDONUCLEASE_EXONUCLEASE_PHOSPHATASE FAMILY DOMAIN-CONTAINING PROTEIN 1"/>
    <property type="match status" value="1"/>
</dbReference>
<dbReference type="GO" id="GO:0015628">
    <property type="term" value="P:protein secretion by the type II secretion system"/>
    <property type="evidence" value="ECO:0007669"/>
    <property type="project" value="TreeGrafter"/>
</dbReference>
<dbReference type="AlphaFoldDB" id="A0A0T7CMJ9"/>
<sequence length="162" mass="16699">MNPFLHDPVARCANAPAWPLVGRGRPWRPRPPGAAARAPAGKAPVGRKPASEPLARWLVMAGCALAAAPAHALDVNTATVDQLETVRGVGPRTARVIIEERQRGGRFLSLEDLSERVSGIGHKKMQSLQAAGLTAGPAAPAAGARPEARPAGGPRAKAAAGR</sequence>
<evidence type="ECO:0000313" key="2">
    <source>
        <dbReference type="EMBL" id="CCJ62720.1"/>
    </source>
</evidence>
<dbReference type="InterPro" id="IPR010994">
    <property type="entry name" value="RuvA_2-like"/>
</dbReference>
<evidence type="ECO:0000256" key="1">
    <source>
        <dbReference type="SAM" id="MobiDB-lite"/>
    </source>
</evidence>
<dbReference type="Proteomes" id="UP000005250">
    <property type="component" value="Chromosome"/>
</dbReference>
<feature type="compositionally biased region" description="Low complexity" evidence="1">
    <location>
        <begin position="130"/>
        <end position="162"/>
    </location>
</feature>
<dbReference type="Gene3D" id="1.10.150.280">
    <property type="entry name" value="AF1531-like domain"/>
    <property type="match status" value="1"/>
</dbReference>
<proteinExistence type="predicted"/>
<evidence type="ECO:0008006" key="4">
    <source>
        <dbReference type="Google" id="ProtNLM"/>
    </source>
</evidence>
<gene>
    <name evidence="2" type="ordered locus">BN118_1295</name>
</gene>
<feature type="compositionally biased region" description="Low complexity" evidence="1">
    <location>
        <begin position="33"/>
        <end position="47"/>
    </location>
</feature>
<dbReference type="SUPFAM" id="SSF47781">
    <property type="entry name" value="RuvA domain 2-like"/>
    <property type="match status" value="1"/>
</dbReference>
<evidence type="ECO:0000313" key="3">
    <source>
        <dbReference type="Proteomes" id="UP000005250"/>
    </source>
</evidence>
<dbReference type="InterPro" id="IPR051675">
    <property type="entry name" value="Endo/Exo/Phosphatase_dom_1"/>
</dbReference>
<feature type="region of interest" description="Disordered" evidence="1">
    <location>
        <begin position="126"/>
        <end position="162"/>
    </location>
</feature>
<dbReference type="KEGG" id="bper:BN118_1295"/>
<dbReference type="PANTHER" id="PTHR21180">
    <property type="entry name" value="ENDONUCLEASE/EXONUCLEASE/PHOSPHATASE FAMILY DOMAIN-CONTAINING PROTEIN 1"/>
    <property type="match status" value="1"/>
</dbReference>
<dbReference type="Pfam" id="PF12836">
    <property type="entry name" value="HHH_3"/>
    <property type="match status" value="1"/>
</dbReference>
<dbReference type="eggNOG" id="COG1555">
    <property type="taxonomic scope" value="Bacteria"/>
</dbReference>
<name>A0A0T7CMJ9_BORP1</name>
<keyword evidence="3" id="KW-1185">Reference proteome</keyword>
<organism evidence="2 3">
    <name type="scientific">Bordetella pertussis (strain ATCC 9797 / DSM 5571 / CCUG 30873 / LMG 14455 / NCTC 10739 / 18323)</name>
    <dbReference type="NCBI Taxonomy" id="568706"/>
    <lineage>
        <taxon>Bacteria</taxon>
        <taxon>Pseudomonadati</taxon>
        <taxon>Pseudomonadota</taxon>
        <taxon>Betaproteobacteria</taxon>
        <taxon>Burkholderiales</taxon>
        <taxon>Alcaligenaceae</taxon>
        <taxon>Bordetella</taxon>
    </lineage>
</organism>
<dbReference type="HOGENOM" id="CLU_128036_0_0_4"/>
<feature type="region of interest" description="Disordered" evidence="1">
    <location>
        <begin position="20"/>
        <end position="48"/>
    </location>
</feature>
<accession>A0A0T7CMJ9</accession>
<dbReference type="GO" id="GO:0015627">
    <property type="term" value="C:type II protein secretion system complex"/>
    <property type="evidence" value="ECO:0007669"/>
    <property type="project" value="TreeGrafter"/>
</dbReference>
<dbReference type="EMBL" id="HE965805">
    <property type="protein sequence ID" value="CCJ62720.1"/>
    <property type="molecule type" value="Genomic_DNA"/>
</dbReference>
<protein>
    <recommendedName>
        <fullName evidence="4">DUF655 domain-containing protein</fullName>
    </recommendedName>
</protein>